<evidence type="ECO:0000313" key="2">
    <source>
        <dbReference type="EMBL" id="RGQ43406.1"/>
    </source>
</evidence>
<dbReference type="GO" id="GO:0008757">
    <property type="term" value="F:S-adenosylmethionine-dependent methyltransferase activity"/>
    <property type="evidence" value="ECO:0007669"/>
    <property type="project" value="UniProtKB-ARBA"/>
</dbReference>
<dbReference type="CDD" id="cd02440">
    <property type="entry name" value="AdoMet_MTases"/>
    <property type="match status" value="1"/>
</dbReference>
<dbReference type="SUPFAM" id="SSF53335">
    <property type="entry name" value="S-adenosyl-L-methionine-dependent methyltransferases"/>
    <property type="match status" value="1"/>
</dbReference>
<dbReference type="Proteomes" id="UP000284751">
    <property type="component" value="Unassembled WGS sequence"/>
</dbReference>
<dbReference type="EMBL" id="QRTC01000006">
    <property type="protein sequence ID" value="RGQ43406.1"/>
    <property type="molecule type" value="Genomic_DNA"/>
</dbReference>
<sequence>MFRWGEHLETLGNGVSVLVNETHHFGTDTILLADFCLPVKGKQAVELGAGCGAISMIWLREQPPAHITAVEIQEEAVDLLRRTVKYNEKEELVTVLQEDLRQLQGKLPMGAMDLVACNPPYKTVGAGLVNPEEGKRIARHEVACTIEDVCLSAAGLLKYGGSLCLCHRVERMCDVIEAMREAGLEPKRMRLVQQRAEKPAKLFLLEGKKGGKPGLVMEPVLLIEDETGTYSGEMKRIYGSYRKEQE</sequence>
<accession>A0A412AZV8</accession>
<dbReference type="GO" id="GO:0032259">
    <property type="term" value="P:methylation"/>
    <property type="evidence" value="ECO:0007669"/>
    <property type="project" value="UniProtKB-KW"/>
</dbReference>
<keyword evidence="2" id="KW-0808">Transferase</keyword>
<dbReference type="PROSITE" id="PS00092">
    <property type="entry name" value="N6_MTASE"/>
    <property type="match status" value="1"/>
</dbReference>
<keyword evidence="2" id="KW-0489">Methyltransferase</keyword>
<feature type="domain" description="Methyltransferase small" evidence="1">
    <location>
        <begin position="31"/>
        <end position="123"/>
    </location>
</feature>
<dbReference type="GO" id="GO:0008170">
    <property type="term" value="F:N-methyltransferase activity"/>
    <property type="evidence" value="ECO:0007669"/>
    <property type="project" value="UniProtKB-ARBA"/>
</dbReference>
<protein>
    <submittedName>
        <fullName evidence="2">tRNA1(Val) (Adenine(37)-N6)-methyltransferase</fullName>
    </submittedName>
</protein>
<evidence type="ECO:0000259" key="1">
    <source>
        <dbReference type="Pfam" id="PF05175"/>
    </source>
</evidence>
<dbReference type="GO" id="GO:0003676">
    <property type="term" value="F:nucleic acid binding"/>
    <property type="evidence" value="ECO:0007669"/>
    <property type="project" value="InterPro"/>
</dbReference>
<dbReference type="InterPro" id="IPR002052">
    <property type="entry name" value="DNA_methylase_N6_adenine_CS"/>
</dbReference>
<dbReference type="PANTHER" id="PTHR47739:SF1">
    <property type="entry name" value="TRNA1(VAL) (ADENINE(37)-N6)-METHYLTRANSFERASE"/>
    <property type="match status" value="1"/>
</dbReference>
<organism evidence="2 3">
    <name type="scientific">[Clostridium] leptum</name>
    <dbReference type="NCBI Taxonomy" id="1535"/>
    <lineage>
        <taxon>Bacteria</taxon>
        <taxon>Bacillati</taxon>
        <taxon>Bacillota</taxon>
        <taxon>Clostridia</taxon>
        <taxon>Eubacteriales</taxon>
        <taxon>Oscillospiraceae</taxon>
        <taxon>Oscillospiraceae incertae sedis</taxon>
    </lineage>
</organism>
<name>A0A412AZV8_9FIRM</name>
<dbReference type="Gene3D" id="3.40.50.150">
    <property type="entry name" value="Vaccinia Virus protein VP39"/>
    <property type="match status" value="1"/>
</dbReference>
<dbReference type="Pfam" id="PF05175">
    <property type="entry name" value="MTS"/>
    <property type="match status" value="1"/>
</dbReference>
<dbReference type="AlphaFoldDB" id="A0A412AZV8"/>
<reference evidence="2 3" key="1">
    <citation type="submission" date="2018-08" db="EMBL/GenBank/DDBJ databases">
        <title>A genome reference for cultivated species of the human gut microbiota.</title>
        <authorList>
            <person name="Zou Y."/>
            <person name="Xue W."/>
            <person name="Luo G."/>
        </authorList>
    </citation>
    <scope>NUCLEOTIDE SEQUENCE [LARGE SCALE GENOMIC DNA]</scope>
    <source>
        <strain evidence="2 3">AF28-26</strain>
    </source>
</reference>
<proteinExistence type="predicted"/>
<dbReference type="InterPro" id="IPR029063">
    <property type="entry name" value="SAM-dependent_MTases_sf"/>
</dbReference>
<dbReference type="InterPro" id="IPR007848">
    <property type="entry name" value="Small_mtfrase_dom"/>
</dbReference>
<dbReference type="InterPro" id="IPR050210">
    <property type="entry name" value="tRNA_Adenine-N(6)_MTase"/>
</dbReference>
<evidence type="ECO:0000313" key="3">
    <source>
        <dbReference type="Proteomes" id="UP000284751"/>
    </source>
</evidence>
<gene>
    <name evidence="2" type="ORF">DWY99_02890</name>
</gene>
<dbReference type="PANTHER" id="PTHR47739">
    <property type="entry name" value="TRNA1(VAL) (ADENINE(37)-N6)-METHYLTRANSFERASE"/>
    <property type="match status" value="1"/>
</dbReference>
<comment type="caution">
    <text evidence="2">The sequence shown here is derived from an EMBL/GenBank/DDBJ whole genome shotgun (WGS) entry which is preliminary data.</text>
</comment>